<dbReference type="PANTHER" id="PTHR11693">
    <property type="entry name" value="ATP SYNTHASE GAMMA CHAIN"/>
    <property type="match status" value="1"/>
</dbReference>
<reference evidence="11 12" key="1">
    <citation type="submission" date="2018-01" db="EMBL/GenBank/DDBJ databases">
        <title>Complete genome sequence of Bacteriovorax stolpii DSM12778.</title>
        <authorList>
            <person name="Tang B."/>
            <person name="Chang J."/>
        </authorList>
    </citation>
    <scope>NUCLEOTIDE SEQUENCE [LARGE SCALE GENOMIC DNA]</scope>
    <source>
        <strain evidence="11 12">DSM 12778</strain>
    </source>
</reference>
<dbReference type="GO" id="GO:0005524">
    <property type="term" value="F:ATP binding"/>
    <property type="evidence" value="ECO:0007669"/>
    <property type="project" value="UniProtKB-UniRule"/>
</dbReference>
<dbReference type="GO" id="GO:0046933">
    <property type="term" value="F:proton-transporting ATP synthase activity, rotational mechanism"/>
    <property type="evidence" value="ECO:0007669"/>
    <property type="project" value="UniProtKB-UniRule"/>
</dbReference>
<evidence type="ECO:0000256" key="3">
    <source>
        <dbReference type="ARBA" id="ARBA00007681"/>
    </source>
</evidence>
<dbReference type="EMBL" id="CP025704">
    <property type="protein sequence ID" value="AUO00128.1"/>
    <property type="molecule type" value="Genomic_DNA"/>
</dbReference>
<dbReference type="Pfam" id="PF00231">
    <property type="entry name" value="ATP-synt"/>
    <property type="match status" value="1"/>
</dbReference>
<organism evidence="11 12">
    <name type="scientific">Bacteriovorax stolpii</name>
    <name type="common">Bdellovibrio stolpii</name>
    <dbReference type="NCBI Taxonomy" id="960"/>
    <lineage>
        <taxon>Bacteria</taxon>
        <taxon>Pseudomonadati</taxon>
        <taxon>Bdellovibrionota</taxon>
        <taxon>Bacteriovoracia</taxon>
        <taxon>Bacteriovoracales</taxon>
        <taxon>Bacteriovoracaceae</taxon>
        <taxon>Bacteriovorax</taxon>
    </lineage>
</organism>
<evidence type="ECO:0000256" key="1">
    <source>
        <dbReference type="ARBA" id="ARBA00003456"/>
    </source>
</evidence>
<dbReference type="GO" id="GO:0042777">
    <property type="term" value="P:proton motive force-driven plasma membrane ATP synthesis"/>
    <property type="evidence" value="ECO:0007669"/>
    <property type="project" value="UniProtKB-UniRule"/>
</dbReference>
<dbReference type="CDD" id="cd12151">
    <property type="entry name" value="F1-ATPase_gamma"/>
    <property type="match status" value="1"/>
</dbReference>
<evidence type="ECO:0000256" key="9">
    <source>
        <dbReference type="ARBA" id="ARBA00023310"/>
    </source>
</evidence>
<evidence type="ECO:0000256" key="10">
    <source>
        <dbReference type="HAMAP-Rule" id="MF_00815"/>
    </source>
</evidence>
<evidence type="ECO:0000256" key="4">
    <source>
        <dbReference type="ARBA" id="ARBA00022448"/>
    </source>
</evidence>
<comment type="subunit">
    <text evidence="10">F-type ATPases have 2 components, CF(1) - the catalytic core - and CF(0) - the membrane proton channel. CF(1) has five subunits: alpha(3), beta(3), gamma(1), delta(1), epsilon(1). CF(0) has three main subunits: a, b and c.</text>
</comment>
<dbReference type="InterPro" id="IPR000131">
    <property type="entry name" value="ATP_synth_F1_gsu"/>
</dbReference>
<dbReference type="Gene3D" id="1.10.287.80">
    <property type="entry name" value="ATP synthase, gamma subunit, helix hairpin domain"/>
    <property type="match status" value="1"/>
</dbReference>
<keyword evidence="9 10" id="KW-0066">ATP synthesis</keyword>
<keyword evidence="7 10" id="KW-0472">Membrane</keyword>
<evidence type="ECO:0000313" key="12">
    <source>
        <dbReference type="Proteomes" id="UP000235584"/>
    </source>
</evidence>
<evidence type="ECO:0000313" key="11">
    <source>
        <dbReference type="EMBL" id="AUO00128.1"/>
    </source>
</evidence>
<dbReference type="InterPro" id="IPR035968">
    <property type="entry name" value="ATP_synth_F1_ATPase_gsu"/>
</dbReference>
<keyword evidence="6 10" id="KW-0406">Ion transport</keyword>
<dbReference type="GO" id="GO:0005886">
    <property type="term" value="C:plasma membrane"/>
    <property type="evidence" value="ECO:0007669"/>
    <property type="project" value="UniProtKB-SubCell"/>
</dbReference>
<dbReference type="HAMAP" id="MF_00815">
    <property type="entry name" value="ATP_synth_gamma_bact"/>
    <property type="match status" value="1"/>
</dbReference>
<accession>A0A2K9NX86</accession>
<keyword evidence="12" id="KW-1185">Reference proteome</keyword>
<dbReference type="PRINTS" id="PR00126">
    <property type="entry name" value="ATPASEGAMMA"/>
</dbReference>
<dbReference type="NCBIfam" id="TIGR01146">
    <property type="entry name" value="ATPsyn_F1gamma"/>
    <property type="match status" value="1"/>
</dbReference>
<proteinExistence type="inferred from homology"/>
<gene>
    <name evidence="10 11" type="primary">atpG</name>
    <name evidence="11" type="ORF">C0V70_18850</name>
</gene>
<keyword evidence="8 10" id="KW-0139">CF(1)</keyword>
<evidence type="ECO:0000256" key="2">
    <source>
        <dbReference type="ARBA" id="ARBA00004170"/>
    </source>
</evidence>
<keyword evidence="10" id="KW-1003">Cell membrane</keyword>
<name>A0A2K9NX86_BACTC</name>
<dbReference type="GO" id="GO:0045259">
    <property type="term" value="C:proton-transporting ATP synthase complex"/>
    <property type="evidence" value="ECO:0007669"/>
    <property type="project" value="UniProtKB-KW"/>
</dbReference>
<comment type="similarity">
    <text evidence="3 10">Belongs to the ATPase gamma chain family.</text>
</comment>
<dbReference type="PROSITE" id="PS00153">
    <property type="entry name" value="ATPASE_GAMMA"/>
    <property type="match status" value="1"/>
</dbReference>
<sequence length="289" mass="32239">MANIKELKKKIKGTKSTSKITQAMKLVSAAKLAKAQNNILNSRPYARELEETIKTVSALVQSYDNEFLNEKKDNNKAILLVISSDKGLCGSYNSQLAKKVRRFLDETNQDVKIYFIGKKVRDLLAATYNKGKTYTFNKSEPTFIEMEQVGVELSEMFKSAEVGHVYVAYNVFQSAIAFDPTVKQLLPMTLDVAEKEQLKEKFPFDFKYDPNPTEILDTLIPQTYISTLYTALLDAVAAEHGSRMSAMDSASSNCKKAIKTLSIKMNKLRQAAITTELSEVVSGAESLKG</sequence>
<dbReference type="KEGG" id="bsto:C0V70_18850"/>
<dbReference type="Proteomes" id="UP000235584">
    <property type="component" value="Chromosome"/>
</dbReference>
<dbReference type="InterPro" id="IPR023632">
    <property type="entry name" value="ATP_synth_F1_gsu_CS"/>
</dbReference>
<dbReference type="OrthoDB" id="5290230at2"/>
<evidence type="ECO:0000256" key="5">
    <source>
        <dbReference type="ARBA" id="ARBA00022781"/>
    </source>
</evidence>
<comment type="function">
    <text evidence="1 10">Produces ATP from ADP in the presence of a proton gradient across the membrane. The gamma chain is believed to be important in regulating ATPase activity and the flow of protons through the CF(0) complex.</text>
</comment>
<dbReference type="Gene3D" id="3.40.1380.10">
    <property type="match status" value="1"/>
</dbReference>
<dbReference type="AlphaFoldDB" id="A0A2K9NX86"/>
<evidence type="ECO:0000256" key="8">
    <source>
        <dbReference type="ARBA" id="ARBA00023196"/>
    </source>
</evidence>
<keyword evidence="5 10" id="KW-0375">Hydrogen ion transport</keyword>
<dbReference type="PANTHER" id="PTHR11693:SF22">
    <property type="entry name" value="ATP SYNTHASE SUBUNIT GAMMA, MITOCHONDRIAL"/>
    <property type="match status" value="1"/>
</dbReference>
<evidence type="ECO:0000256" key="7">
    <source>
        <dbReference type="ARBA" id="ARBA00023136"/>
    </source>
</evidence>
<dbReference type="RefSeq" id="WP_102245415.1">
    <property type="nucleotide sequence ID" value="NZ_CP025704.1"/>
</dbReference>
<keyword evidence="4 10" id="KW-0813">Transport</keyword>
<comment type="subcellular location">
    <subcellularLocation>
        <location evidence="10">Cell membrane</location>
        <topology evidence="10">Peripheral membrane protein</topology>
    </subcellularLocation>
    <subcellularLocation>
        <location evidence="2">Membrane</location>
        <topology evidence="2">Peripheral membrane protein</topology>
    </subcellularLocation>
</comment>
<dbReference type="SUPFAM" id="SSF52943">
    <property type="entry name" value="ATP synthase (F1-ATPase), gamma subunit"/>
    <property type="match status" value="1"/>
</dbReference>
<protein>
    <recommendedName>
        <fullName evidence="10">ATP synthase gamma chain</fullName>
    </recommendedName>
    <alternativeName>
        <fullName evidence="10">ATP synthase F1 sector gamma subunit</fullName>
    </alternativeName>
    <alternativeName>
        <fullName evidence="10">F-ATPase gamma subunit</fullName>
    </alternativeName>
</protein>
<evidence type="ECO:0000256" key="6">
    <source>
        <dbReference type="ARBA" id="ARBA00023065"/>
    </source>
</evidence>